<dbReference type="InterPro" id="IPR000152">
    <property type="entry name" value="EGF-type_Asp/Asn_hydroxyl_site"/>
</dbReference>
<organism evidence="22 23">
    <name type="scientific">Channa argus</name>
    <name type="common">Northern snakehead</name>
    <name type="synonym">Ophicephalus argus</name>
    <dbReference type="NCBI Taxonomy" id="215402"/>
    <lineage>
        <taxon>Eukaryota</taxon>
        <taxon>Metazoa</taxon>
        <taxon>Chordata</taxon>
        <taxon>Craniata</taxon>
        <taxon>Vertebrata</taxon>
        <taxon>Euteleostomi</taxon>
        <taxon>Actinopterygii</taxon>
        <taxon>Neopterygii</taxon>
        <taxon>Teleostei</taxon>
        <taxon>Neoteleostei</taxon>
        <taxon>Acanthomorphata</taxon>
        <taxon>Anabantaria</taxon>
        <taxon>Anabantiformes</taxon>
        <taxon>Channoidei</taxon>
        <taxon>Channidae</taxon>
        <taxon>Channa</taxon>
    </lineage>
</organism>
<dbReference type="InterPro" id="IPR001881">
    <property type="entry name" value="EGF-like_Ca-bd_dom"/>
</dbReference>
<dbReference type="AlphaFoldDB" id="A0A6G1QKF3"/>
<evidence type="ECO:0000256" key="19">
    <source>
        <dbReference type="SAM" id="SignalP"/>
    </source>
</evidence>
<dbReference type="GO" id="GO:0005509">
    <property type="term" value="F:calcium ion binding"/>
    <property type="evidence" value="ECO:0007669"/>
    <property type="project" value="InterPro"/>
</dbReference>
<evidence type="ECO:0000256" key="11">
    <source>
        <dbReference type="ARBA" id="ARBA00023136"/>
    </source>
</evidence>
<feature type="chain" id="PRO_5026160097" description="Thrombomodulin" evidence="19">
    <location>
        <begin position="22"/>
        <end position="542"/>
    </location>
</feature>
<evidence type="ECO:0000256" key="6">
    <source>
        <dbReference type="ARBA" id="ARBA00022729"/>
    </source>
</evidence>
<evidence type="ECO:0000256" key="13">
    <source>
        <dbReference type="ARBA" id="ARBA00023180"/>
    </source>
</evidence>
<evidence type="ECO:0000256" key="17">
    <source>
        <dbReference type="SAM" id="MobiDB-lite"/>
    </source>
</evidence>
<sequence>MKDITGVCAVVLLFLMGRTGGMKPNSGFCIGHQCFALFHDPSDFPSARDTCRKEGGHLMTVRSTVSHDSLSMLLGTVAGRFWIGLHRPTGCPDAGAALRGFQWVTKDNVSDFFNWMPSLNGSCSSPRCVSVSKANDFKWTLEPCGEQAAGFLCEYGFSEPCTGLEFAQAESVTYMTPMGFGGELLSYPPGSIAVTKPSGVKHVCESEHWLQGPWSCEIDKGGCEHKCVVNSKKVPSCSCPPGQTVNPLNKVNCEMATDDPCVALRCQHDCEQDGESHACVCDLGFILAEDNRTCNDLDECKDKRQCPGANFECNNTIGSFLCICKDGFQMLGTRCMDVDECVSAPCEHICTNSPGGYKCSCFAGSKVDPMSPSQCMLHCDKEECPAECDPNDDSQCNCPKGYISEERDEGVFCLDIDECESNYCDQGCLNTYGGYVCSCYSGYTLSGKSECVKDDSGNATAPNTTAPNTTTRPTSTTTTAAGPPTKPPMRGSGVSMGALVGIIVSTAFLIVLAVFLIYCILSHRGKKGGEAHGLEHMAMDTS</sequence>
<comment type="subcellular location">
    <subcellularLocation>
        <location evidence="1">Membrane</location>
        <topology evidence="1">Single-pass type I membrane protein</topology>
    </subcellularLocation>
</comment>
<feature type="signal peptide" evidence="19">
    <location>
        <begin position="1"/>
        <end position="21"/>
    </location>
</feature>
<dbReference type="SMART" id="SM00179">
    <property type="entry name" value="EGF_CA"/>
    <property type="match status" value="4"/>
</dbReference>
<comment type="caution">
    <text evidence="16">Lacks conserved residue(s) required for the propagation of feature annotation.</text>
</comment>
<dbReference type="InterPro" id="IPR016187">
    <property type="entry name" value="CTDL_fold"/>
</dbReference>
<dbReference type="PANTHER" id="PTHR14789">
    <property type="entry name" value="CHONDROLECTIN VARIANT CHODLFDELTAE"/>
    <property type="match status" value="1"/>
</dbReference>
<evidence type="ECO:0000256" key="14">
    <source>
        <dbReference type="ARBA" id="ARBA00045242"/>
    </source>
</evidence>
<keyword evidence="3 16" id="KW-0245">EGF-like domain</keyword>
<dbReference type="PROSITE" id="PS01186">
    <property type="entry name" value="EGF_2"/>
    <property type="match status" value="2"/>
</dbReference>
<keyword evidence="4" id="KW-0597">Phosphoprotein</keyword>
<evidence type="ECO:0000256" key="1">
    <source>
        <dbReference type="ARBA" id="ARBA00004479"/>
    </source>
</evidence>
<dbReference type="SUPFAM" id="SSF57184">
    <property type="entry name" value="Growth factor receptor domain"/>
    <property type="match status" value="1"/>
</dbReference>
<evidence type="ECO:0000256" key="16">
    <source>
        <dbReference type="PROSITE-ProRule" id="PRU00076"/>
    </source>
</evidence>
<comment type="function">
    <text evidence="14">Endothelial cell receptor that plays a critical role in regulating several physiological processes including hemostasis, coagulation, fibrinolysis, inflammation, and angiogenesis. Acts as a cofactor for thrombin activation of protein C/PROC on the surface of vascular endothelial cells leading to initiation of the activated protein C anticoagulant pathway. Also accelerates the activation of the plasma carboxypeptidase B2/CPB2, which catalyzes removal of C-terminal basic amino acids from its substrates including kinins or anaphylatoxins leading to fibrinolysis inhibition. Plays critical protective roles in changing the cleavage specificity of protease-activated receptor 1/PAR1, inhibiting endothelial cell permeability and inflammation. Suppresses inflammation distinctly from its anticoagulant cofactor activity by sequestering HMGB1 thereby preventing it from engaging cellular receptors such as RAGE and contributing to the inflammatory response.</text>
</comment>
<dbReference type="Pfam" id="PF25444">
    <property type="entry name" value="THBD"/>
    <property type="match status" value="1"/>
</dbReference>
<keyword evidence="13" id="KW-0325">Glycoprotein</keyword>
<dbReference type="Pfam" id="PF07645">
    <property type="entry name" value="EGF_CA"/>
    <property type="match status" value="3"/>
</dbReference>
<dbReference type="PANTHER" id="PTHR14789:SF9">
    <property type="entry name" value="THROMBOMODULIN"/>
    <property type="match status" value="1"/>
</dbReference>
<evidence type="ECO:0000256" key="10">
    <source>
        <dbReference type="ARBA" id="ARBA00022989"/>
    </source>
</evidence>
<evidence type="ECO:0000256" key="12">
    <source>
        <dbReference type="ARBA" id="ARBA00023157"/>
    </source>
</evidence>
<evidence type="ECO:0000259" key="20">
    <source>
        <dbReference type="PROSITE" id="PS50026"/>
    </source>
</evidence>
<proteinExistence type="predicted"/>
<dbReference type="InterPro" id="IPR049883">
    <property type="entry name" value="NOTCH1_EGF-like"/>
</dbReference>
<evidence type="ECO:0000313" key="22">
    <source>
        <dbReference type="EMBL" id="KAF3702576.1"/>
    </source>
</evidence>
<dbReference type="PROSITE" id="PS01187">
    <property type="entry name" value="EGF_CA"/>
    <property type="match status" value="2"/>
</dbReference>
<keyword evidence="11 18" id="KW-0472">Membrane</keyword>
<keyword evidence="6 19" id="KW-0732">Signal</keyword>
<dbReference type="PRINTS" id="PR00907">
    <property type="entry name" value="THRMBOMODULN"/>
</dbReference>
<dbReference type="Proteomes" id="UP000503349">
    <property type="component" value="Chromosome 18"/>
</dbReference>
<dbReference type="SMART" id="SM00034">
    <property type="entry name" value="CLECT"/>
    <property type="match status" value="1"/>
</dbReference>
<dbReference type="PROSITE" id="PS00010">
    <property type="entry name" value="ASX_HYDROXYL"/>
    <property type="match status" value="3"/>
</dbReference>
<reference evidence="23" key="2">
    <citation type="submission" date="2019-02" db="EMBL/GenBank/DDBJ databases">
        <title>Opniocepnalus argus Var Kimnra genome.</title>
        <authorList>
            <person name="Zhou C."/>
            <person name="Xiao S."/>
        </authorList>
    </citation>
    <scope>NUCLEOTIDE SEQUENCE [LARGE SCALE GENOMIC DNA]</scope>
</reference>
<feature type="domain" description="EGF-like" evidence="20">
    <location>
        <begin position="415"/>
        <end position="452"/>
    </location>
</feature>
<keyword evidence="5 18" id="KW-0812">Transmembrane</keyword>
<feature type="domain" description="EGF-like" evidence="20">
    <location>
        <begin position="296"/>
        <end position="336"/>
    </location>
</feature>
<evidence type="ECO:0000256" key="4">
    <source>
        <dbReference type="ARBA" id="ARBA00022553"/>
    </source>
</evidence>
<evidence type="ECO:0000256" key="8">
    <source>
        <dbReference type="ARBA" id="ARBA00022737"/>
    </source>
</evidence>
<evidence type="ECO:0000259" key="21">
    <source>
        <dbReference type="PROSITE" id="PS50041"/>
    </source>
</evidence>
<dbReference type="Pfam" id="PF00059">
    <property type="entry name" value="Lectin_C"/>
    <property type="match status" value="1"/>
</dbReference>
<evidence type="ECO:0000256" key="3">
    <source>
        <dbReference type="ARBA" id="ARBA00022536"/>
    </source>
</evidence>
<keyword evidence="9" id="KW-0654">Proteoglycan</keyword>
<keyword evidence="23" id="KW-1185">Reference proteome</keyword>
<dbReference type="InterPro" id="IPR001304">
    <property type="entry name" value="C-type_lectin-like"/>
</dbReference>
<feature type="region of interest" description="Disordered" evidence="17">
    <location>
        <begin position="458"/>
        <end position="489"/>
    </location>
</feature>
<dbReference type="InterPro" id="IPR009030">
    <property type="entry name" value="Growth_fac_rcpt_cys_sf"/>
</dbReference>
<dbReference type="FunFam" id="2.10.25.10:FF:000005">
    <property type="entry name" value="Fibrillin 2"/>
    <property type="match status" value="1"/>
</dbReference>
<dbReference type="PROSITE" id="PS50026">
    <property type="entry name" value="EGF_3"/>
    <property type="match status" value="2"/>
</dbReference>
<dbReference type="SUPFAM" id="SSF56436">
    <property type="entry name" value="C-type lectin-like"/>
    <property type="match status" value="1"/>
</dbReference>
<evidence type="ECO:0000256" key="2">
    <source>
        <dbReference type="ARBA" id="ARBA00019822"/>
    </source>
</evidence>
<dbReference type="SUPFAM" id="SSF57196">
    <property type="entry name" value="EGF/Laminin"/>
    <property type="match status" value="2"/>
</dbReference>
<dbReference type="Pfam" id="PF09064">
    <property type="entry name" value="EGF_Tme5"/>
    <property type="match status" value="1"/>
</dbReference>
<feature type="compositionally biased region" description="Low complexity" evidence="17">
    <location>
        <begin position="458"/>
        <end position="483"/>
    </location>
</feature>
<comment type="subunit">
    <text evidence="15">Interacts with ITGAL, ITGAM and ITGB2. Interacts with thrombin/F2; this interaction switches the specificity of thrombin from a procoagulant to an anticoagulant and antifibrinolytic protease. Interacts with ANGP1 and ANGP2; these interactions significantly inhibit the generation of activated PC and TAFIa/CPB2 by the thrombin/thrombomodulin complex. Interacts with PF4; this interaction enhances generation of activated protein C. Interacts with HMGB1; this interaction inhibits HMGB1 inflammatory activity.</text>
</comment>
<dbReference type="GO" id="GO:0016020">
    <property type="term" value="C:membrane"/>
    <property type="evidence" value="ECO:0007669"/>
    <property type="project" value="UniProtKB-SubCell"/>
</dbReference>
<dbReference type="InterPro" id="IPR016186">
    <property type="entry name" value="C-type_lectin-like/link_sf"/>
</dbReference>
<keyword evidence="7" id="KW-0430">Lectin</keyword>
<dbReference type="Gene3D" id="3.10.100.10">
    <property type="entry name" value="Mannose-Binding Protein A, subunit A"/>
    <property type="match status" value="1"/>
</dbReference>
<dbReference type="InterPro" id="IPR018097">
    <property type="entry name" value="EGF_Ca-bd_CS"/>
</dbReference>
<name>A0A6G1QKF3_CHAAH</name>
<evidence type="ECO:0000313" key="23">
    <source>
        <dbReference type="Proteomes" id="UP000503349"/>
    </source>
</evidence>
<dbReference type="InterPro" id="IPR015149">
    <property type="entry name" value="Tme5_EGF-like"/>
</dbReference>
<protein>
    <recommendedName>
        <fullName evidence="2">Thrombomodulin</fullName>
    </recommendedName>
</protein>
<evidence type="ECO:0000256" key="5">
    <source>
        <dbReference type="ARBA" id="ARBA00022692"/>
    </source>
</evidence>
<dbReference type="InterPro" id="IPR051505">
    <property type="entry name" value="C-type_lectin_domain"/>
</dbReference>
<evidence type="ECO:0000256" key="7">
    <source>
        <dbReference type="ARBA" id="ARBA00022734"/>
    </source>
</evidence>
<keyword evidence="12" id="KW-1015">Disulfide bond</keyword>
<dbReference type="GO" id="GO:0030246">
    <property type="term" value="F:carbohydrate binding"/>
    <property type="evidence" value="ECO:0007669"/>
    <property type="project" value="UniProtKB-KW"/>
</dbReference>
<dbReference type="EMBL" id="CM015729">
    <property type="protein sequence ID" value="KAF3702576.1"/>
    <property type="molecule type" value="Genomic_DNA"/>
</dbReference>
<gene>
    <name evidence="22" type="ORF">EXN66_Car018264</name>
</gene>
<keyword evidence="10 18" id="KW-1133">Transmembrane helix</keyword>
<dbReference type="Gene3D" id="2.10.25.10">
    <property type="entry name" value="Laminin"/>
    <property type="match status" value="6"/>
</dbReference>
<feature type="transmembrane region" description="Helical" evidence="18">
    <location>
        <begin position="496"/>
        <end position="521"/>
    </location>
</feature>
<evidence type="ECO:0000256" key="9">
    <source>
        <dbReference type="ARBA" id="ARBA00022974"/>
    </source>
</evidence>
<dbReference type="SMART" id="SM00181">
    <property type="entry name" value="EGF"/>
    <property type="match status" value="6"/>
</dbReference>
<dbReference type="CDD" id="cd00054">
    <property type="entry name" value="EGF_CA"/>
    <property type="match status" value="2"/>
</dbReference>
<evidence type="ECO:0000256" key="15">
    <source>
        <dbReference type="ARBA" id="ARBA00046453"/>
    </source>
</evidence>
<dbReference type="InterPro" id="IPR057350">
    <property type="entry name" value="THBD"/>
</dbReference>
<evidence type="ECO:0000256" key="18">
    <source>
        <dbReference type="SAM" id="Phobius"/>
    </source>
</evidence>
<accession>A0A6G1QKF3</accession>
<dbReference type="PROSITE" id="PS50041">
    <property type="entry name" value="C_TYPE_LECTIN_2"/>
    <property type="match status" value="1"/>
</dbReference>
<dbReference type="GO" id="GO:0004888">
    <property type="term" value="F:transmembrane signaling receptor activity"/>
    <property type="evidence" value="ECO:0007669"/>
    <property type="project" value="InterPro"/>
</dbReference>
<feature type="domain" description="C-type lectin" evidence="21">
    <location>
        <begin position="30"/>
        <end position="147"/>
    </location>
</feature>
<dbReference type="PIRSF" id="PIRSF001775">
    <property type="entry name" value="CD93/CD141"/>
    <property type="match status" value="1"/>
</dbReference>
<keyword evidence="8" id="KW-0677">Repeat</keyword>
<dbReference type="InterPro" id="IPR000742">
    <property type="entry name" value="EGF"/>
</dbReference>
<reference evidence="22 23" key="1">
    <citation type="submission" date="2019-02" db="EMBL/GenBank/DDBJ databases">
        <title>Opniocepnalus argus genome.</title>
        <authorList>
            <person name="Zhou C."/>
            <person name="Xiao S."/>
        </authorList>
    </citation>
    <scope>NUCLEOTIDE SEQUENCE [LARGE SCALE GENOMIC DNA]</scope>
    <source>
        <strain evidence="22">OARG1902GOOAL</strain>
        <tissue evidence="22">Muscle</tissue>
    </source>
</reference>